<evidence type="ECO:0000313" key="1">
    <source>
        <dbReference type="EMBL" id="ACV22286.1"/>
    </source>
</evidence>
<proteinExistence type="predicted"/>
<dbReference type="AlphaFoldDB" id="C7N5V1"/>
<dbReference type="RefSeq" id="WP_012798389.1">
    <property type="nucleotide sequence ID" value="NC_013165.1"/>
</dbReference>
<sequence>MMRWSEDGWPLESDGFPDGEHYRILILDKEHVDFLAMLTPLSFDEILQLPKPQQEGFYLEELMRVLVDGTYEEQVLANDFMDMVVTWEPGETVSLVY</sequence>
<keyword evidence="2" id="KW-1185">Reference proteome</keyword>
<accession>C7N5V1</accession>
<dbReference type="EMBL" id="CP001684">
    <property type="protein sequence ID" value="ACV22286.1"/>
    <property type="molecule type" value="Genomic_DNA"/>
</dbReference>
<evidence type="ECO:0000313" key="2">
    <source>
        <dbReference type="Proteomes" id="UP000002026"/>
    </source>
</evidence>
<protein>
    <submittedName>
        <fullName evidence="1">Uncharacterized protein</fullName>
    </submittedName>
</protein>
<dbReference type="KEGG" id="shi:Shel_12590"/>
<reference evidence="1 2" key="1">
    <citation type="journal article" date="2009" name="Stand. Genomic Sci.">
        <title>Complete genome sequence of Slackia heliotrinireducens type strain (RHS 1).</title>
        <authorList>
            <person name="Pukall R."/>
            <person name="Lapidus A."/>
            <person name="Nolan M."/>
            <person name="Copeland A."/>
            <person name="Glavina Del Rio T."/>
            <person name="Lucas S."/>
            <person name="Chen F."/>
            <person name="Tice H."/>
            <person name="Cheng J.F."/>
            <person name="Chertkov O."/>
            <person name="Bruce D."/>
            <person name="Goodwin L."/>
            <person name="Kuske C."/>
            <person name="Brettin T."/>
            <person name="Detter J.C."/>
            <person name="Han C."/>
            <person name="Pitluck S."/>
            <person name="Pati A."/>
            <person name="Mavrommatis K."/>
            <person name="Ivanova N."/>
            <person name="Ovchinnikova G."/>
            <person name="Chen A."/>
            <person name="Palaniappan K."/>
            <person name="Schneider S."/>
            <person name="Rohde M."/>
            <person name="Chain P."/>
            <person name="D'haeseleer P."/>
            <person name="Goker M."/>
            <person name="Bristow J."/>
            <person name="Eisen J.A."/>
            <person name="Markowitz V."/>
            <person name="Kyrpides N.C."/>
            <person name="Klenk H.P."/>
            <person name="Hugenholtz P."/>
        </authorList>
    </citation>
    <scope>NUCLEOTIDE SEQUENCE [LARGE SCALE GENOMIC DNA]</scope>
    <source>
        <strain evidence="2">ATCC 29202 / DSM 20476 / NCTC 11029 / RHS 1</strain>
    </source>
</reference>
<dbReference type="Proteomes" id="UP000002026">
    <property type="component" value="Chromosome"/>
</dbReference>
<dbReference type="HOGENOM" id="CLU_2345170_0_0_11"/>
<name>C7N5V1_SLAHD</name>
<gene>
    <name evidence="1" type="ordered locus">Shel_12590</name>
</gene>
<organism evidence="1 2">
    <name type="scientific">Slackia heliotrinireducens (strain ATCC 29202 / DSM 20476 / NCTC 11029 / RHS 1)</name>
    <name type="common">Peptococcus heliotrinreducens</name>
    <dbReference type="NCBI Taxonomy" id="471855"/>
    <lineage>
        <taxon>Bacteria</taxon>
        <taxon>Bacillati</taxon>
        <taxon>Actinomycetota</taxon>
        <taxon>Coriobacteriia</taxon>
        <taxon>Eggerthellales</taxon>
        <taxon>Eggerthellaceae</taxon>
        <taxon>Slackia</taxon>
    </lineage>
</organism>